<dbReference type="Gene3D" id="3.40.50.300">
    <property type="entry name" value="P-loop containing nucleotide triphosphate hydrolases"/>
    <property type="match status" value="1"/>
</dbReference>
<dbReference type="EC" id="5.6.2.3" evidence="12 13"/>
<evidence type="ECO:0000256" key="11">
    <source>
        <dbReference type="ARBA" id="ARBA00048954"/>
    </source>
</evidence>
<feature type="region of interest" description="Disordered" evidence="14">
    <location>
        <begin position="470"/>
        <end position="496"/>
    </location>
</feature>
<keyword evidence="17" id="KW-1185">Reference proteome</keyword>
<evidence type="ECO:0000256" key="4">
    <source>
        <dbReference type="ARBA" id="ARBA00022741"/>
    </source>
</evidence>
<dbReference type="Gene3D" id="1.10.860.10">
    <property type="entry name" value="DNAb Helicase, Chain A"/>
    <property type="match status" value="1"/>
</dbReference>
<dbReference type="Pfam" id="PF00772">
    <property type="entry name" value="DnaB"/>
    <property type="match status" value="1"/>
</dbReference>
<comment type="function">
    <text evidence="10 13">The main replicative DNA helicase, it participates in initiation and elongation during chromosome replication. Travels ahead of the DNA replisome, separating dsDNA into templates for DNA synthesis. A processive ATP-dependent 5'-3' DNA helicase it has DNA-dependent ATPase activity.</text>
</comment>
<evidence type="ECO:0000256" key="12">
    <source>
        <dbReference type="NCBIfam" id="TIGR00665"/>
    </source>
</evidence>
<evidence type="ECO:0000256" key="14">
    <source>
        <dbReference type="SAM" id="MobiDB-lite"/>
    </source>
</evidence>
<dbReference type="InterPro" id="IPR007692">
    <property type="entry name" value="DNA_helicase_DnaB"/>
</dbReference>
<keyword evidence="8 13" id="KW-0238">DNA-binding</keyword>
<name>A1ZU78_MICM2</name>
<dbReference type="PANTHER" id="PTHR30153:SF2">
    <property type="entry name" value="REPLICATIVE DNA HELICASE"/>
    <property type="match status" value="1"/>
</dbReference>
<dbReference type="RefSeq" id="WP_002701635.1">
    <property type="nucleotide sequence ID" value="NZ_AAWS01000039.1"/>
</dbReference>
<protein>
    <recommendedName>
        <fullName evidence="12 13">Replicative DNA helicase</fullName>
        <ecNumber evidence="12 13">5.6.2.3</ecNumber>
    </recommendedName>
</protein>
<dbReference type="InterPro" id="IPR007694">
    <property type="entry name" value="DNA_helicase_DnaB-like_C"/>
</dbReference>
<dbReference type="GO" id="GO:0005829">
    <property type="term" value="C:cytosol"/>
    <property type="evidence" value="ECO:0007669"/>
    <property type="project" value="TreeGrafter"/>
</dbReference>
<dbReference type="eggNOG" id="COG0305">
    <property type="taxonomic scope" value="Bacteria"/>
</dbReference>
<dbReference type="PANTHER" id="PTHR30153">
    <property type="entry name" value="REPLICATIVE DNA HELICASE DNAB"/>
    <property type="match status" value="1"/>
</dbReference>
<dbReference type="CDD" id="cd00984">
    <property type="entry name" value="DnaB_C"/>
    <property type="match status" value="1"/>
</dbReference>
<dbReference type="InterPro" id="IPR007693">
    <property type="entry name" value="DNA_helicase_DnaB-like_N"/>
</dbReference>
<evidence type="ECO:0000256" key="8">
    <source>
        <dbReference type="ARBA" id="ARBA00023125"/>
    </source>
</evidence>
<dbReference type="GO" id="GO:0003677">
    <property type="term" value="F:DNA binding"/>
    <property type="evidence" value="ECO:0007669"/>
    <property type="project" value="UniProtKB-UniRule"/>
</dbReference>
<evidence type="ECO:0000256" key="10">
    <source>
        <dbReference type="ARBA" id="ARBA00044932"/>
    </source>
</evidence>
<dbReference type="InterPro" id="IPR027417">
    <property type="entry name" value="P-loop_NTPase"/>
</dbReference>
<dbReference type="PROSITE" id="PS51199">
    <property type="entry name" value="SF4_HELICASE"/>
    <property type="match status" value="1"/>
</dbReference>
<dbReference type="GO" id="GO:1990077">
    <property type="term" value="C:primosome complex"/>
    <property type="evidence" value="ECO:0007669"/>
    <property type="project" value="UniProtKB-UniRule"/>
</dbReference>
<comment type="similarity">
    <text evidence="1 13">Belongs to the helicase family. DnaB subfamily.</text>
</comment>
<dbReference type="GO" id="GO:0043139">
    <property type="term" value="F:5'-3' DNA helicase activity"/>
    <property type="evidence" value="ECO:0007669"/>
    <property type="project" value="UniProtKB-EC"/>
</dbReference>
<evidence type="ECO:0000313" key="16">
    <source>
        <dbReference type="EMBL" id="EAY26049.1"/>
    </source>
</evidence>
<accession>A1ZU78</accession>
<dbReference type="GO" id="GO:0006269">
    <property type="term" value="P:DNA replication, synthesis of primer"/>
    <property type="evidence" value="ECO:0007669"/>
    <property type="project" value="UniProtKB-UniRule"/>
</dbReference>
<evidence type="ECO:0000256" key="7">
    <source>
        <dbReference type="ARBA" id="ARBA00022840"/>
    </source>
</evidence>
<evidence type="ECO:0000259" key="15">
    <source>
        <dbReference type="PROSITE" id="PS51199"/>
    </source>
</evidence>
<keyword evidence="6 13" id="KW-0347">Helicase</keyword>
<evidence type="ECO:0000313" key="17">
    <source>
        <dbReference type="Proteomes" id="UP000004095"/>
    </source>
</evidence>
<dbReference type="EMBL" id="AAWS01000039">
    <property type="protein sequence ID" value="EAY26049.1"/>
    <property type="molecule type" value="Genomic_DNA"/>
</dbReference>
<feature type="domain" description="SF4 helicase" evidence="15">
    <location>
        <begin position="185"/>
        <end position="459"/>
    </location>
</feature>
<evidence type="ECO:0000256" key="9">
    <source>
        <dbReference type="ARBA" id="ARBA00023235"/>
    </source>
</evidence>
<evidence type="ECO:0000256" key="2">
    <source>
        <dbReference type="ARBA" id="ARBA00022515"/>
    </source>
</evidence>
<gene>
    <name evidence="16" type="ORF">M23134_06398</name>
</gene>
<dbReference type="InterPro" id="IPR016136">
    <property type="entry name" value="DNA_helicase_N/primase_C"/>
</dbReference>
<keyword evidence="7 13" id="KW-0067">ATP-binding</keyword>
<reference evidence="16 17" key="1">
    <citation type="submission" date="2007-01" db="EMBL/GenBank/DDBJ databases">
        <authorList>
            <person name="Haygood M."/>
            <person name="Podell S."/>
            <person name="Anderson C."/>
            <person name="Hopkinson B."/>
            <person name="Roe K."/>
            <person name="Barbeau K."/>
            <person name="Gaasterland T."/>
            <person name="Ferriera S."/>
            <person name="Johnson J."/>
            <person name="Kravitz S."/>
            <person name="Beeson K."/>
            <person name="Sutton G."/>
            <person name="Rogers Y.-H."/>
            <person name="Friedman R."/>
            <person name="Frazier M."/>
            <person name="Venter J.C."/>
        </authorList>
    </citation>
    <scope>NUCLEOTIDE SEQUENCE [LARGE SCALE GENOMIC DNA]</scope>
    <source>
        <strain evidence="16 17">ATCC 23134</strain>
    </source>
</reference>
<dbReference type="AlphaFoldDB" id="A1ZU78"/>
<organism evidence="16 17">
    <name type="scientific">Microscilla marina ATCC 23134</name>
    <dbReference type="NCBI Taxonomy" id="313606"/>
    <lineage>
        <taxon>Bacteria</taxon>
        <taxon>Pseudomonadati</taxon>
        <taxon>Bacteroidota</taxon>
        <taxon>Cytophagia</taxon>
        <taxon>Cytophagales</taxon>
        <taxon>Microscillaceae</taxon>
        <taxon>Microscilla</taxon>
    </lineage>
</organism>
<comment type="catalytic activity">
    <reaction evidence="11 13">
        <text>ATP + H2O = ADP + phosphate + H(+)</text>
        <dbReference type="Rhea" id="RHEA:13065"/>
        <dbReference type="ChEBI" id="CHEBI:15377"/>
        <dbReference type="ChEBI" id="CHEBI:15378"/>
        <dbReference type="ChEBI" id="CHEBI:30616"/>
        <dbReference type="ChEBI" id="CHEBI:43474"/>
        <dbReference type="ChEBI" id="CHEBI:456216"/>
        <dbReference type="EC" id="5.6.2.3"/>
    </reaction>
</comment>
<evidence type="ECO:0000256" key="5">
    <source>
        <dbReference type="ARBA" id="ARBA00022801"/>
    </source>
</evidence>
<proteinExistence type="inferred from homology"/>
<dbReference type="Proteomes" id="UP000004095">
    <property type="component" value="Unassembled WGS sequence"/>
</dbReference>
<dbReference type="FunFam" id="1.10.860.10:FF:000001">
    <property type="entry name" value="Replicative DNA helicase"/>
    <property type="match status" value="1"/>
</dbReference>
<evidence type="ECO:0000256" key="6">
    <source>
        <dbReference type="ARBA" id="ARBA00022806"/>
    </source>
</evidence>
<keyword evidence="4 13" id="KW-0547">Nucleotide-binding</keyword>
<dbReference type="InterPro" id="IPR036185">
    <property type="entry name" value="DNA_heli_DnaB-like_N_sf"/>
</dbReference>
<sequence length="496" mass="55039">MNRFSANIEHLLGKVPPQALELEEIVLGALMIDRNVISSVVSILKPKDFYKPAHQEIYQTIFDLYAESNPVDILTVSQLLRKKVKLDMVGGASYITKLTDIVNSGANVEYHARIIAELSIKRTLIEITAEIQKEAFQESSDALELLDQIQHKTHEATKHLFNKEALIIGDIDQELMGGLEAHRHSQSPFSGVPCGLHDIDKVTSGWQKPDLIILAARPAMGKTGFMCSIARNTAVDAGIPVAMFSLEMSAAQLLTRLYCAEAGVNIKRIRKNQLIDEEWELFKEKKETIARAPIYIDDTAAISMNELRAKAFRLKETANIGLVIIDYLQLMTASMSKNSQGNREQEIASISRGLKQLAKDLNVPVIALSQLSRAVEIRGGEKRPQLSDLRESGAIEADADVVLFLYRAEYYGIAEDRMGSSTKGIGEVIIAKHRNGELADIHLRFVADLAKFENLPNHLELPPLLNQDQGSTINTIQPDTHILTGNSNTNQSELPF</sequence>
<dbReference type="Pfam" id="PF03796">
    <property type="entry name" value="DnaB_C"/>
    <property type="match status" value="1"/>
</dbReference>
<keyword evidence="9" id="KW-0413">Isomerase</keyword>
<dbReference type="NCBIfam" id="TIGR00665">
    <property type="entry name" value="DnaB"/>
    <property type="match status" value="1"/>
</dbReference>
<dbReference type="GO" id="GO:0016887">
    <property type="term" value="F:ATP hydrolysis activity"/>
    <property type="evidence" value="ECO:0007669"/>
    <property type="project" value="RHEA"/>
</dbReference>
<keyword evidence="3 13" id="KW-0235">DNA replication</keyword>
<dbReference type="GO" id="GO:0005524">
    <property type="term" value="F:ATP binding"/>
    <property type="evidence" value="ECO:0007669"/>
    <property type="project" value="UniProtKB-UniRule"/>
</dbReference>
<comment type="caution">
    <text evidence="16">The sequence shown here is derived from an EMBL/GenBank/DDBJ whole genome shotgun (WGS) entry which is preliminary data.</text>
</comment>
<keyword evidence="2 13" id="KW-0639">Primosome</keyword>
<evidence type="ECO:0000256" key="3">
    <source>
        <dbReference type="ARBA" id="ARBA00022705"/>
    </source>
</evidence>
<evidence type="ECO:0000256" key="1">
    <source>
        <dbReference type="ARBA" id="ARBA00008428"/>
    </source>
</evidence>
<dbReference type="SUPFAM" id="SSF52540">
    <property type="entry name" value="P-loop containing nucleoside triphosphate hydrolases"/>
    <property type="match status" value="1"/>
</dbReference>
<dbReference type="SUPFAM" id="SSF48024">
    <property type="entry name" value="N-terminal domain of DnaB helicase"/>
    <property type="match status" value="1"/>
</dbReference>
<keyword evidence="5 13" id="KW-0378">Hydrolase</keyword>
<dbReference type="OrthoDB" id="9773982at2"/>
<evidence type="ECO:0000256" key="13">
    <source>
        <dbReference type="RuleBase" id="RU362085"/>
    </source>
</evidence>